<name>A0A368BX12_9GAMM</name>
<dbReference type="Gene3D" id="1.10.357.10">
    <property type="entry name" value="Tetracycline Repressor, domain 2"/>
    <property type="match status" value="1"/>
</dbReference>
<keyword evidence="1 2" id="KW-0238">DNA-binding</keyword>
<protein>
    <submittedName>
        <fullName evidence="4">Nucleoid occlusion factor SlmA</fullName>
    </submittedName>
</protein>
<comment type="caution">
    <text evidence="4">The sequence shown here is derived from an EMBL/GenBank/DDBJ whole genome shotgun (WGS) entry which is preliminary data.</text>
</comment>
<reference evidence="4 5" key="1">
    <citation type="journal article" date="2018" name="Microbiome">
        <title>Fine metagenomic profile of the Mediterranean stratified and mixed water columns revealed by assembly and recruitment.</title>
        <authorList>
            <person name="Haro-Moreno J.M."/>
            <person name="Lopez-Perez M."/>
            <person name="De La Torre J.R."/>
            <person name="Picazo A."/>
            <person name="Camacho A."/>
            <person name="Rodriguez-Valera F."/>
        </authorList>
    </citation>
    <scope>NUCLEOTIDE SEQUENCE [LARGE SCALE GENOMIC DNA]</scope>
    <source>
        <strain evidence="4">MED-G82</strain>
    </source>
</reference>
<dbReference type="InterPro" id="IPR001647">
    <property type="entry name" value="HTH_TetR"/>
</dbReference>
<dbReference type="PANTHER" id="PTHR43479:SF11">
    <property type="entry name" value="ACREF_ENVCD OPERON REPRESSOR-RELATED"/>
    <property type="match status" value="1"/>
</dbReference>
<evidence type="ECO:0000256" key="1">
    <source>
        <dbReference type="ARBA" id="ARBA00023125"/>
    </source>
</evidence>
<organism evidence="4 5">
    <name type="scientific">SAR86 cluster bacterium</name>
    <dbReference type="NCBI Taxonomy" id="2030880"/>
    <lineage>
        <taxon>Bacteria</taxon>
        <taxon>Pseudomonadati</taxon>
        <taxon>Pseudomonadota</taxon>
        <taxon>Gammaproteobacteria</taxon>
        <taxon>SAR86 cluster</taxon>
    </lineage>
</organism>
<dbReference type="Proteomes" id="UP000253307">
    <property type="component" value="Unassembled WGS sequence"/>
</dbReference>
<dbReference type="PRINTS" id="PR00455">
    <property type="entry name" value="HTHTETR"/>
</dbReference>
<dbReference type="InterPro" id="IPR009057">
    <property type="entry name" value="Homeodomain-like_sf"/>
</dbReference>
<feature type="DNA-binding region" description="H-T-H motif" evidence="2">
    <location>
        <begin position="26"/>
        <end position="45"/>
    </location>
</feature>
<dbReference type="AlphaFoldDB" id="A0A368BX12"/>
<accession>A0A368BX12</accession>
<dbReference type="EMBL" id="QOPE01000010">
    <property type="protein sequence ID" value="RCL41870.1"/>
    <property type="molecule type" value="Genomic_DNA"/>
</dbReference>
<proteinExistence type="predicted"/>
<gene>
    <name evidence="4" type="ORF">DBW96_01895</name>
</gene>
<feature type="domain" description="HTH tetR-type" evidence="3">
    <location>
        <begin position="3"/>
        <end position="63"/>
    </location>
</feature>
<sequence>MKNERKQIILQALAQLLEKRNPSKITTALLAKESKITEAALYRHFPSKRTIYLELFNFCDVSIREKISELKKTDKNSIEQIKILFFFLVMFVEKNKGFARILSREALGPAEKNVIDAVNQFFNSLELSVKQILADEKKLVAPAGLCAQIVITGLEGIVARFIRNEFKENPSSYLDSYWQILERSILK</sequence>
<dbReference type="PANTHER" id="PTHR43479">
    <property type="entry name" value="ACREF/ENVCD OPERON REPRESSOR-RELATED"/>
    <property type="match status" value="1"/>
</dbReference>
<dbReference type="InterPro" id="IPR054580">
    <property type="entry name" value="SlmA-like_C"/>
</dbReference>
<dbReference type="GO" id="GO:0003677">
    <property type="term" value="F:DNA binding"/>
    <property type="evidence" value="ECO:0007669"/>
    <property type="project" value="UniProtKB-UniRule"/>
</dbReference>
<evidence type="ECO:0000256" key="2">
    <source>
        <dbReference type="PROSITE-ProRule" id="PRU00335"/>
    </source>
</evidence>
<evidence type="ECO:0000313" key="5">
    <source>
        <dbReference type="Proteomes" id="UP000253307"/>
    </source>
</evidence>
<dbReference type="Pfam" id="PF00440">
    <property type="entry name" value="TetR_N"/>
    <property type="match status" value="1"/>
</dbReference>
<dbReference type="PROSITE" id="PS50977">
    <property type="entry name" value="HTH_TETR_2"/>
    <property type="match status" value="1"/>
</dbReference>
<dbReference type="SUPFAM" id="SSF46689">
    <property type="entry name" value="Homeodomain-like"/>
    <property type="match status" value="1"/>
</dbReference>
<dbReference type="Pfam" id="PF22276">
    <property type="entry name" value="SlmA-like_C"/>
    <property type="match status" value="1"/>
</dbReference>
<dbReference type="InterPro" id="IPR050624">
    <property type="entry name" value="HTH-type_Tx_Regulator"/>
</dbReference>
<evidence type="ECO:0000313" key="4">
    <source>
        <dbReference type="EMBL" id="RCL41870.1"/>
    </source>
</evidence>
<evidence type="ECO:0000259" key="3">
    <source>
        <dbReference type="PROSITE" id="PS50977"/>
    </source>
</evidence>
<dbReference type="NCBIfam" id="NF007015">
    <property type="entry name" value="PRK09480.1"/>
    <property type="match status" value="1"/>
</dbReference>